<dbReference type="PANTHER" id="PTHR18952">
    <property type="entry name" value="CARBONIC ANHYDRASE"/>
    <property type="match status" value="1"/>
</dbReference>
<feature type="chain" id="PRO_5041455826" description="Alpha-carbonic anhydrase domain-containing protein" evidence="2">
    <location>
        <begin position="26"/>
        <end position="417"/>
    </location>
</feature>
<evidence type="ECO:0000256" key="2">
    <source>
        <dbReference type="SAM" id="SignalP"/>
    </source>
</evidence>
<accession>A0AA38MB01</accession>
<keyword evidence="2" id="KW-0732">Signal</keyword>
<dbReference type="Pfam" id="PF00194">
    <property type="entry name" value="Carb_anhydrase"/>
    <property type="match status" value="2"/>
</dbReference>
<dbReference type="InterPro" id="IPR001148">
    <property type="entry name" value="CA_dom"/>
</dbReference>
<dbReference type="GO" id="GO:0004089">
    <property type="term" value="F:carbonate dehydratase activity"/>
    <property type="evidence" value="ECO:0007669"/>
    <property type="project" value="UniProtKB-EC"/>
</dbReference>
<proteinExistence type="inferred from homology"/>
<feature type="signal peptide" evidence="2">
    <location>
        <begin position="1"/>
        <end position="25"/>
    </location>
</feature>
<dbReference type="PANTHER" id="PTHR18952:SF208">
    <property type="entry name" value="CARBONIC ANHYDRASE XA-RELATED"/>
    <property type="match status" value="1"/>
</dbReference>
<evidence type="ECO:0000259" key="3">
    <source>
        <dbReference type="PROSITE" id="PS51144"/>
    </source>
</evidence>
<dbReference type="InterPro" id="IPR023561">
    <property type="entry name" value="Carbonic_anhydrase_a-class"/>
</dbReference>
<dbReference type="AlphaFoldDB" id="A0AA38MB01"/>
<dbReference type="EMBL" id="JALNTZ010000005">
    <property type="protein sequence ID" value="KAJ3650405.1"/>
    <property type="molecule type" value="Genomic_DNA"/>
</dbReference>
<name>A0AA38MB01_9CUCU</name>
<comment type="similarity">
    <text evidence="1">Belongs to the alpha-carbonic anhydrase family.</text>
</comment>
<sequence length="417" mass="46968">MTMSYLKRLCFIIFTSLFALNQATAEIPENTNKWNYVDQAKWPAKFCFEGKNQSPINIVTENTTLAKGKTLHLNGQFNKKVKAKLLNKDYTVVVHLDDASKPAEISGGGLCGRYAFIRFGFQWPSQHTIDNKRFPLEITMVFFAEKYGNAHSALYKKDGFAVISAFFEISEQPNPVFDPIIAKVQNISSKMNGAPVALDDDIVLKDFLPKNYETCFSYFGSSTMPRCEEMVTLCVVNGTSTISLSQAIAVYSKDLCTPVTISGDGLNGTYKFVQFHFHFPSQHSDAEDSDRFLEIYIVFLNTKYKNGEEGFKHFDGLLLVLTTAQITKTCNPVFNNLVDRIPDIRKDINHLIPLKKDINLSYWLPKIGKDCYYGSVTNVNSNATATFVKCIKPVFDICQDQFDSVRSIGIGRNIHSV</sequence>
<dbReference type="Proteomes" id="UP001168821">
    <property type="component" value="Unassembled WGS sequence"/>
</dbReference>
<keyword evidence="5" id="KW-1185">Reference proteome</keyword>
<dbReference type="GO" id="GO:0008270">
    <property type="term" value="F:zinc ion binding"/>
    <property type="evidence" value="ECO:0007669"/>
    <property type="project" value="InterPro"/>
</dbReference>
<reference evidence="4" key="1">
    <citation type="journal article" date="2023" name="G3 (Bethesda)">
        <title>Whole genome assemblies of Zophobas morio and Tenebrio molitor.</title>
        <authorList>
            <person name="Kaur S."/>
            <person name="Stinson S.A."/>
            <person name="diCenzo G.C."/>
        </authorList>
    </citation>
    <scope>NUCLEOTIDE SEQUENCE</scope>
    <source>
        <strain evidence="4">QUZm001</strain>
    </source>
</reference>
<gene>
    <name evidence="4" type="ORF">Zmor_016508</name>
</gene>
<organism evidence="4 5">
    <name type="scientific">Zophobas morio</name>
    <dbReference type="NCBI Taxonomy" id="2755281"/>
    <lineage>
        <taxon>Eukaryota</taxon>
        <taxon>Metazoa</taxon>
        <taxon>Ecdysozoa</taxon>
        <taxon>Arthropoda</taxon>
        <taxon>Hexapoda</taxon>
        <taxon>Insecta</taxon>
        <taxon>Pterygota</taxon>
        <taxon>Neoptera</taxon>
        <taxon>Endopterygota</taxon>
        <taxon>Coleoptera</taxon>
        <taxon>Polyphaga</taxon>
        <taxon>Cucujiformia</taxon>
        <taxon>Tenebrionidae</taxon>
        <taxon>Zophobas</taxon>
    </lineage>
</organism>
<evidence type="ECO:0000313" key="4">
    <source>
        <dbReference type="EMBL" id="KAJ3650405.1"/>
    </source>
</evidence>
<dbReference type="InterPro" id="IPR036398">
    <property type="entry name" value="CA_dom_sf"/>
</dbReference>
<dbReference type="PROSITE" id="PS51144">
    <property type="entry name" value="ALPHA_CA_2"/>
    <property type="match status" value="1"/>
</dbReference>
<evidence type="ECO:0000313" key="5">
    <source>
        <dbReference type="Proteomes" id="UP001168821"/>
    </source>
</evidence>
<dbReference type="SMART" id="SM01057">
    <property type="entry name" value="Carb_anhydrase"/>
    <property type="match status" value="1"/>
</dbReference>
<protein>
    <recommendedName>
        <fullName evidence="3">Alpha-carbonic anhydrase domain-containing protein</fullName>
    </recommendedName>
</protein>
<dbReference type="SUPFAM" id="SSF51069">
    <property type="entry name" value="Carbonic anhydrase"/>
    <property type="match status" value="2"/>
</dbReference>
<comment type="caution">
    <text evidence="4">The sequence shown here is derived from an EMBL/GenBank/DDBJ whole genome shotgun (WGS) entry which is preliminary data.</text>
</comment>
<feature type="domain" description="Alpha-carbonic anhydrase" evidence="3">
    <location>
        <begin position="32"/>
        <end position="297"/>
    </location>
</feature>
<dbReference type="CDD" id="cd00326">
    <property type="entry name" value="alpha_CA"/>
    <property type="match status" value="1"/>
</dbReference>
<dbReference type="Gene3D" id="3.10.200.10">
    <property type="entry name" value="Alpha carbonic anhydrase"/>
    <property type="match status" value="2"/>
</dbReference>
<evidence type="ECO:0000256" key="1">
    <source>
        <dbReference type="ARBA" id="ARBA00010718"/>
    </source>
</evidence>